<feature type="transmembrane region" description="Helical" evidence="6">
    <location>
        <begin position="713"/>
        <end position="736"/>
    </location>
</feature>
<organism evidence="8 9">
    <name type="scientific">Anaerosporobacter mobilis DSM 15930</name>
    <dbReference type="NCBI Taxonomy" id="1120996"/>
    <lineage>
        <taxon>Bacteria</taxon>
        <taxon>Bacillati</taxon>
        <taxon>Bacillota</taxon>
        <taxon>Clostridia</taxon>
        <taxon>Lachnospirales</taxon>
        <taxon>Lachnospiraceae</taxon>
        <taxon>Anaerosporobacter</taxon>
    </lineage>
</organism>
<dbReference type="EMBL" id="FRCP01000006">
    <property type="protein sequence ID" value="SHM09724.1"/>
    <property type="molecule type" value="Genomic_DNA"/>
</dbReference>
<evidence type="ECO:0000313" key="9">
    <source>
        <dbReference type="Proteomes" id="UP000184038"/>
    </source>
</evidence>
<evidence type="ECO:0000256" key="2">
    <source>
        <dbReference type="ARBA" id="ARBA00022475"/>
    </source>
</evidence>
<evidence type="ECO:0000259" key="7">
    <source>
        <dbReference type="Pfam" id="PF02687"/>
    </source>
</evidence>
<evidence type="ECO:0000256" key="1">
    <source>
        <dbReference type="ARBA" id="ARBA00004651"/>
    </source>
</evidence>
<dbReference type="PANTHER" id="PTHR30287">
    <property type="entry name" value="MEMBRANE COMPONENT OF PREDICTED ABC SUPERFAMILY METABOLITE UPTAKE TRANSPORTER"/>
    <property type="match status" value="1"/>
</dbReference>
<evidence type="ECO:0000256" key="5">
    <source>
        <dbReference type="ARBA" id="ARBA00023136"/>
    </source>
</evidence>
<dbReference type="STRING" id="1120996.SAMN02746066_00751"/>
<feature type="domain" description="ABC3 transporter permease C-terminal" evidence="7">
    <location>
        <begin position="267"/>
        <end position="381"/>
    </location>
</feature>
<dbReference type="GO" id="GO:0005886">
    <property type="term" value="C:plasma membrane"/>
    <property type="evidence" value="ECO:0007669"/>
    <property type="project" value="UniProtKB-SubCell"/>
</dbReference>
<keyword evidence="9" id="KW-1185">Reference proteome</keyword>
<dbReference type="Proteomes" id="UP000184038">
    <property type="component" value="Unassembled WGS sequence"/>
</dbReference>
<feature type="transmembrane region" description="Helical" evidence="6">
    <location>
        <begin position="255"/>
        <end position="280"/>
    </location>
</feature>
<evidence type="ECO:0000256" key="4">
    <source>
        <dbReference type="ARBA" id="ARBA00022989"/>
    </source>
</evidence>
<keyword evidence="5 6" id="KW-0472">Membrane</keyword>
<feature type="transmembrane region" description="Helical" evidence="6">
    <location>
        <begin position="430"/>
        <end position="450"/>
    </location>
</feature>
<accession>A0A1M7G044</accession>
<dbReference type="InterPro" id="IPR038766">
    <property type="entry name" value="Membrane_comp_ABC_pdt"/>
</dbReference>
<sequence>MFFKILKKDMKRKKVMNIILLLFLILASALIGSSLSVFYSTVSAIDYTMDKSNVADLIQLNSDFNEGEEFINNINQLENPLFDEVIEEPYIVVYDSDIITNKKERTLDQSGIWLSNWLQKIPTRYNKVFDERDRPLVLKQGEIAIPRTAHDRRDIKIGDNIQISLNGQKYDFVVAHIVKDVAFGSDMLSVKRYFISDEDYEGIDGKTENANRGYLSSLIAKEGYSDNDLLQQITNMDLVATQGFNFTKSLVSLEYIFNMLIAGIMVMVSIILIAIAFMILRFTILFTLQEEYKEIGIMKAIGIKNRAIRKIYLVKYFFLALLGGGIGLVLSVPLSSLMSTTIEGYLILGDGRLRLLLSTLGVILVIFLTIIFCYRCTGKIRKFSAMDAIRQGSTGERFKGIKRFPSLRKTKMRIPIFLGVSDIFADIRKFLVLTITFILGTVIMIIPINATNTLKSDNMMEMLGLARMDSCIKLSDYDESDVEGFIKDMKNQINEVVPNTDFWADYSINVKLANVSDTKSKRVTGYRSVGKKASEYNYLEGVAPDLENEIAITRRLATYLNVGIGDTVIVSIDGKEHEFIVSALYQTVMNMGDGFRLSEKMSMNMPISKAFLWACKFNASNDNISDNIEKLKEAFPAIEFQTTQKFLSSMLGSILDSIDDMILICIVIIGGVVFLITCLLVKMLLTKEIPEVALLKSLGFRNCSIKTWQISRILIVLLVSVILGTIIANTGGNYLIGLVFKMMGADKVMMETKVLQVYVVVPLFLLVITTIAALCSIGQIKKTKIWEINNQD</sequence>
<protein>
    <submittedName>
        <fullName evidence="8">Putative ABC transport system permease protein</fullName>
    </submittedName>
</protein>
<feature type="transmembrane region" description="Helical" evidence="6">
    <location>
        <begin position="661"/>
        <end position="681"/>
    </location>
</feature>
<evidence type="ECO:0000256" key="3">
    <source>
        <dbReference type="ARBA" id="ARBA00022692"/>
    </source>
</evidence>
<evidence type="ECO:0000313" key="8">
    <source>
        <dbReference type="EMBL" id="SHM09724.1"/>
    </source>
</evidence>
<dbReference type="PANTHER" id="PTHR30287:SF2">
    <property type="entry name" value="BLL1001 PROTEIN"/>
    <property type="match status" value="1"/>
</dbReference>
<reference evidence="8 9" key="1">
    <citation type="submission" date="2016-11" db="EMBL/GenBank/DDBJ databases">
        <authorList>
            <person name="Jaros S."/>
            <person name="Januszkiewicz K."/>
            <person name="Wedrychowicz H."/>
        </authorList>
    </citation>
    <scope>NUCLEOTIDE SEQUENCE [LARGE SCALE GENOMIC DNA]</scope>
    <source>
        <strain evidence="8 9">DSM 15930</strain>
    </source>
</reference>
<name>A0A1M7G044_9FIRM</name>
<feature type="transmembrane region" description="Helical" evidence="6">
    <location>
        <begin position="355"/>
        <end position="374"/>
    </location>
</feature>
<proteinExistence type="predicted"/>
<dbReference type="Pfam" id="PF02687">
    <property type="entry name" value="FtsX"/>
    <property type="match status" value="1"/>
</dbReference>
<evidence type="ECO:0000256" key="6">
    <source>
        <dbReference type="SAM" id="Phobius"/>
    </source>
</evidence>
<keyword evidence="4 6" id="KW-1133">Transmembrane helix</keyword>
<keyword evidence="2" id="KW-1003">Cell membrane</keyword>
<comment type="subcellular location">
    <subcellularLocation>
        <location evidence="1">Cell membrane</location>
        <topology evidence="1">Multi-pass membrane protein</topology>
    </subcellularLocation>
</comment>
<dbReference type="InterPro" id="IPR003838">
    <property type="entry name" value="ABC3_permease_C"/>
</dbReference>
<dbReference type="RefSeq" id="WP_073283047.1">
    <property type="nucleotide sequence ID" value="NZ_FRCP01000006.1"/>
</dbReference>
<feature type="transmembrane region" description="Helical" evidence="6">
    <location>
        <begin position="313"/>
        <end position="335"/>
    </location>
</feature>
<feature type="transmembrane region" description="Helical" evidence="6">
    <location>
        <begin position="756"/>
        <end position="777"/>
    </location>
</feature>
<keyword evidence="3 6" id="KW-0812">Transmembrane</keyword>
<dbReference type="AlphaFoldDB" id="A0A1M7G044"/>
<gene>
    <name evidence="8" type="ORF">SAMN02746066_00751</name>
</gene>